<evidence type="ECO:0000313" key="6">
    <source>
        <dbReference type="EMBL" id="CCD56098.1"/>
    </source>
</evidence>
<accession>G2YWV0</accession>
<dbReference type="PROSITE" id="PS50086">
    <property type="entry name" value="TBC_RABGAP"/>
    <property type="match status" value="1"/>
</dbReference>
<evidence type="ECO:0000256" key="1">
    <source>
        <dbReference type="ARBA" id="ARBA00022468"/>
    </source>
</evidence>
<dbReference type="PANTHER" id="PTHR24148:SF64">
    <property type="entry name" value="HETEROKARYON INCOMPATIBILITY DOMAIN-CONTAINING PROTEIN"/>
    <property type="match status" value="1"/>
</dbReference>
<dbReference type="InParanoid" id="G2YWV0"/>
<organism evidence="6 7">
    <name type="scientific">Botryotinia fuckeliana (strain T4)</name>
    <name type="common">Noble rot fungus</name>
    <name type="synonym">Botrytis cinerea</name>
    <dbReference type="NCBI Taxonomy" id="999810"/>
    <lineage>
        <taxon>Eukaryota</taxon>
        <taxon>Fungi</taxon>
        <taxon>Dikarya</taxon>
        <taxon>Ascomycota</taxon>
        <taxon>Pezizomycotina</taxon>
        <taxon>Leotiomycetes</taxon>
        <taxon>Helotiales</taxon>
        <taxon>Sclerotiniaceae</taxon>
        <taxon>Botrytis</taxon>
    </lineage>
</organism>
<keyword evidence="1" id="KW-0343">GTPase activation</keyword>
<dbReference type="InterPro" id="IPR010730">
    <property type="entry name" value="HET"/>
</dbReference>
<sequence length="1397" mass="160083">MRTIIKKTAFSYTPLFITRDSSYIYKPLLGPLNSIRLILLKPSLCKTSTIRCSLIESRWSSEPPKRDTEKFLALSYTWGEVQNQRAIEVDGKSLHITRNLESALRHLRHQTEVVRLWADGLCINQSDVEERNRHVTHMRSIYSAACNTIVFLGESGERSRNIFHAMRDSKHKGLVDMTKETLTLAKLAQYWGISQDEIRNSVSEVLWRPYWSRVWIYQEIIVSNRIWIQCGTIKVSWDDFYYAMVVALSTSTGYFGAGYDNVIKNRLEDFYWERLAYRKSLGNDEKSSLPLWGSSHIPEDGRRLNLLDLLVTKRGYMASDSRDMIYALSGIAKKPKGTQPFTISYEKSPRQVYSDVVNYLIETDKNYNVLSHAEQHFNHASHIRPFVPSWVPDWTTRAKYKQKIVDWVEPLDKSTSAISNSAYLEDQGVLACVGYEIGIINLITDYPRDIQRSGEGRVGRILWKEWKDKKLPDSVLELFNRLHPLIYNRRYAETLGGICCMVPEGTQTGDVVCQFIGSSLPYILRPIPSTKIKSEKGWRAWKTLLHLPRWWNNSTVPTQELPTKSLDAKISAILQNKTSGYRTLEIRHSFTPESFVVTSLINQKHKDHVMYLAPLLPISSYLLLQSSFGKTTTLGSGLSKNTFLLECNFCEIYEIPIIVAMTSASGPARPVSPSSFFALSDDEEGDYNTVTYTESGRGVKLLFSKSKVYIHPTPSAKDNIPGYIALLQQKLPPDSRPTSSSSKNAKSKTSASLLLAWLPESSLGDSLNTYVKVDLAEGDSPPKQSYLVPPPPTTTTHSGSIGHYAFAIPVSQIYSLLVRPPSLGWWFGSVIINSRAGDSFPALFFHDSECQSTILQKKKRTKESFDPFGANGEMFWGGDEVLRWLRRYVDIERSGAEPNIYLVEPSAEDKEAFGDKLVTSAPVRRPSSSGARVGSAAGTGSSAYRSAQRDAGMDPVTKFVKEAGWNLMEKFSKVTTFTRRTADSIVENPKVPPQVRRFMKNPEVQTIQEEFDSARIYLARWAMGIAEQSERDKNQRIWTAKDVLEMEETDVGEFELLETEMGSLTMREQRKPVTFGEWNKFFDQRTGRLSVTVDEVKERIFHGGLDPEDGVRKEAWLFLLGVYEWDSSTDERKAVMAALRDEYVKLKGAWWDRLIDLGGEGEEGEWWREQKNRIEKDVHRTDRNIPLYAGEDTPHPDPNSPFADVGTNVHLEQMKDMLLTYNEYNRDLGYVQGMSDLLAPIYAVMQDDAIAFWGFQHFMERMERNFLRDQSGMRSQLLTLDHLVQLMDPKLYLHLQSADSTNFFFFFRMLLVWYKREFAWLDVLHLWEVLWTDYLSQGFHLFIALAILEKHRDVIMTHLQHFDEVLKYVNELSNQIDMESTLVRAEALFRRFLFSCA</sequence>
<feature type="domain" description="Rab-GAP TBC" evidence="5">
    <location>
        <begin position="1106"/>
        <end position="1334"/>
    </location>
</feature>
<dbReference type="Pfam" id="PF00566">
    <property type="entry name" value="RabGAP-TBC"/>
    <property type="match status" value="1"/>
</dbReference>
<proteinExistence type="predicted"/>
<dbReference type="FunFam" id="1.10.472.80:FF:000005">
    <property type="entry name" value="TBC1 domain family member 15"/>
    <property type="match status" value="1"/>
</dbReference>
<dbReference type="Gene3D" id="1.10.472.80">
    <property type="entry name" value="Ypt/Rab-GAP domain of gyp1p, domain 3"/>
    <property type="match status" value="1"/>
</dbReference>
<dbReference type="GO" id="GO:0005737">
    <property type="term" value="C:cytoplasm"/>
    <property type="evidence" value="ECO:0007669"/>
    <property type="project" value="UniProtKB-ARBA"/>
</dbReference>
<dbReference type="Pfam" id="PF06985">
    <property type="entry name" value="HET"/>
    <property type="match status" value="1"/>
</dbReference>
<reference evidence="7" key="1">
    <citation type="journal article" date="2011" name="PLoS Genet.">
        <title>Genomic analysis of the necrotrophic fungal pathogens Sclerotinia sclerotiorum and Botrytis cinerea.</title>
        <authorList>
            <person name="Amselem J."/>
            <person name="Cuomo C.A."/>
            <person name="van Kan J.A."/>
            <person name="Viaud M."/>
            <person name="Benito E.P."/>
            <person name="Couloux A."/>
            <person name="Coutinho P.M."/>
            <person name="de Vries R.P."/>
            <person name="Dyer P.S."/>
            <person name="Fillinger S."/>
            <person name="Fournier E."/>
            <person name="Gout L."/>
            <person name="Hahn M."/>
            <person name="Kohn L."/>
            <person name="Lapalu N."/>
            <person name="Plummer K.M."/>
            <person name="Pradier J.M."/>
            <person name="Quevillon E."/>
            <person name="Sharon A."/>
            <person name="Simon A."/>
            <person name="ten Have A."/>
            <person name="Tudzynski B."/>
            <person name="Tudzynski P."/>
            <person name="Wincker P."/>
            <person name="Andrew M."/>
            <person name="Anthouard V."/>
            <person name="Beever R.E."/>
            <person name="Beffa R."/>
            <person name="Benoit I."/>
            <person name="Bouzid O."/>
            <person name="Brault B."/>
            <person name="Chen Z."/>
            <person name="Choquer M."/>
            <person name="Collemare J."/>
            <person name="Cotton P."/>
            <person name="Danchin E.G."/>
            <person name="Da Silva C."/>
            <person name="Gautier A."/>
            <person name="Giraud C."/>
            <person name="Giraud T."/>
            <person name="Gonzalez C."/>
            <person name="Grossetete S."/>
            <person name="Guldener U."/>
            <person name="Henrissat B."/>
            <person name="Howlett B.J."/>
            <person name="Kodira C."/>
            <person name="Kretschmer M."/>
            <person name="Lappartient A."/>
            <person name="Leroch M."/>
            <person name="Levis C."/>
            <person name="Mauceli E."/>
            <person name="Neuveglise C."/>
            <person name="Oeser B."/>
            <person name="Pearson M."/>
            <person name="Poulain J."/>
            <person name="Poussereau N."/>
            <person name="Quesneville H."/>
            <person name="Rascle C."/>
            <person name="Schumacher J."/>
            <person name="Segurens B."/>
            <person name="Sexton A."/>
            <person name="Silva E."/>
            <person name="Sirven C."/>
            <person name="Soanes D.M."/>
            <person name="Talbot N.J."/>
            <person name="Templeton M."/>
            <person name="Yandava C."/>
            <person name="Yarden O."/>
            <person name="Zeng Q."/>
            <person name="Rollins J.A."/>
            <person name="Lebrun M.H."/>
            <person name="Dickman M."/>
        </authorList>
    </citation>
    <scope>NUCLEOTIDE SEQUENCE [LARGE SCALE GENOMIC DNA]</scope>
    <source>
        <strain evidence="7">T4</strain>
    </source>
</reference>
<dbReference type="PANTHER" id="PTHR24148">
    <property type="entry name" value="ANKYRIN REPEAT DOMAIN-CONTAINING PROTEIN 39 HOMOLOG-RELATED"/>
    <property type="match status" value="1"/>
</dbReference>
<dbReference type="EMBL" id="FQ790358">
    <property type="protein sequence ID" value="CCD56098.1"/>
    <property type="molecule type" value="Genomic_DNA"/>
</dbReference>
<gene>
    <name evidence="6" type="ORF">BofuT4_P152300.1</name>
</gene>
<evidence type="ECO:0000259" key="5">
    <source>
        <dbReference type="PROSITE" id="PS50086"/>
    </source>
</evidence>
<dbReference type="InterPro" id="IPR035969">
    <property type="entry name" value="Rab-GAP_TBC_sf"/>
</dbReference>
<dbReference type="Gene3D" id="1.10.8.270">
    <property type="entry name" value="putative rabgap domain of human tbc1 domain family member 14 like domains"/>
    <property type="match status" value="1"/>
</dbReference>
<evidence type="ECO:0000256" key="2">
    <source>
        <dbReference type="ARBA" id="ARBA00072091"/>
    </source>
</evidence>
<evidence type="ECO:0000256" key="4">
    <source>
        <dbReference type="SAM" id="MobiDB-lite"/>
    </source>
</evidence>
<dbReference type="SMART" id="SM00164">
    <property type="entry name" value="TBC"/>
    <property type="match status" value="1"/>
</dbReference>
<dbReference type="InterPro" id="IPR052895">
    <property type="entry name" value="HetReg/Transcr_Mod"/>
</dbReference>
<dbReference type="Proteomes" id="UP000008177">
    <property type="component" value="Unplaced contigs"/>
</dbReference>
<dbReference type="GO" id="GO:0005096">
    <property type="term" value="F:GTPase activator activity"/>
    <property type="evidence" value="ECO:0007669"/>
    <property type="project" value="UniProtKB-KW"/>
</dbReference>
<evidence type="ECO:0000256" key="3">
    <source>
        <dbReference type="ARBA" id="ARBA00082648"/>
    </source>
</evidence>
<protein>
    <recommendedName>
        <fullName evidence="2">GTPase-activating protein GYP7</fullName>
    </recommendedName>
    <alternativeName>
        <fullName evidence="3">GAP for YPT7</fullName>
    </alternativeName>
</protein>
<evidence type="ECO:0000313" key="7">
    <source>
        <dbReference type="Proteomes" id="UP000008177"/>
    </source>
</evidence>
<feature type="compositionally biased region" description="Low complexity" evidence="4">
    <location>
        <begin position="920"/>
        <end position="946"/>
    </location>
</feature>
<feature type="region of interest" description="Disordered" evidence="4">
    <location>
        <begin position="919"/>
        <end position="948"/>
    </location>
</feature>
<dbReference type="eggNOG" id="KOG2197">
    <property type="taxonomic scope" value="Eukaryota"/>
</dbReference>
<dbReference type="OrthoDB" id="10264062at2759"/>
<name>G2YWV0_BOTF4</name>
<dbReference type="InterPro" id="IPR000195">
    <property type="entry name" value="Rab-GAP-TBC_dom"/>
</dbReference>
<dbReference type="SUPFAM" id="SSF47923">
    <property type="entry name" value="Ypt/Rab-GAP domain of gyp1p"/>
    <property type="match status" value="2"/>
</dbReference>
<dbReference type="STRING" id="999810.G2YWV0"/>
<dbReference type="FunFam" id="1.10.8.270:FF:000032">
    <property type="entry name" value="GTPase activating protein (Gyp7)"/>
    <property type="match status" value="1"/>
</dbReference>
<dbReference type="HOGENOM" id="CLU_254541_0_0_1"/>